<reference evidence="2 3" key="1">
    <citation type="journal article" date="2019" name="Int. J. Syst. Evol. Microbiol.">
        <title>The Global Catalogue of Microorganisms (GCM) 10K type strain sequencing project: providing services to taxonomists for standard genome sequencing and annotation.</title>
        <authorList>
            <consortium name="The Broad Institute Genomics Platform"/>
            <consortium name="The Broad Institute Genome Sequencing Center for Infectious Disease"/>
            <person name="Wu L."/>
            <person name="Ma J."/>
        </authorList>
    </citation>
    <scope>NUCLEOTIDE SEQUENCE [LARGE SCALE GENOMIC DNA]</scope>
    <source>
        <strain evidence="2 3">CGMCC 1.10390</strain>
    </source>
</reference>
<evidence type="ECO:0000313" key="2">
    <source>
        <dbReference type="EMBL" id="MFD1646671.1"/>
    </source>
</evidence>
<organism evidence="2 3">
    <name type="scientific">Haloarchaeobius litoreus</name>
    <dbReference type="NCBI Taxonomy" id="755306"/>
    <lineage>
        <taxon>Archaea</taxon>
        <taxon>Methanobacteriati</taxon>
        <taxon>Methanobacteriota</taxon>
        <taxon>Stenosarchaea group</taxon>
        <taxon>Halobacteria</taxon>
        <taxon>Halobacteriales</taxon>
        <taxon>Halorubellaceae</taxon>
        <taxon>Haloarchaeobius</taxon>
    </lineage>
</organism>
<evidence type="ECO:0000313" key="3">
    <source>
        <dbReference type="Proteomes" id="UP001597034"/>
    </source>
</evidence>
<gene>
    <name evidence="2" type="ORF">ACFSBL_13350</name>
</gene>
<feature type="region of interest" description="Disordered" evidence="1">
    <location>
        <begin position="18"/>
        <end position="38"/>
    </location>
</feature>
<dbReference type="EMBL" id="JBHUDO010000003">
    <property type="protein sequence ID" value="MFD1646671.1"/>
    <property type="molecule type" value="Genomic_DNA"/>
</dbReference>
<dbReference type="AlphaFoldDB" id="A0ABD6DK06"/>
<name>A0ABD6DK06_9EURY</name>
<dbReference type="Proteomes" id="UP001597034">
    <property type="component" value="Unassembled WGS sequence"/>
</dbReference>
<sequence length="102" mass="11273">MEGDNVARVQLLRQTPNDGWTVDVDLGAGDRPSHSDSHQNEIVLDAERAFGIHKDDFRLRDAHGDEDGPDVTETDHVTVIDNTDDHPTLEESLEGTDILVSD</sequence>
<protein>
    <submittedName>
        <fullName evidence="2">Uncharacterized protein</fullName>
    </submittedName>
</protein>
<keyword evidence="3" id="KW-1185">Reference proteome</keyword>
<accession>A0ABD6DK06</accession>
<comment type="caution">
    <text evidence="2">The sequence shown here is derived from an EMBL/GenBank/DDBJ whole genome shotgun (WGS) entry which is preliminary data.</text>
</comment>
<dbReference type="RefSeq" id="WP_256401247.1">
    <property type="nucleotide sequence ID" value="NZ_JANHJR010000003.1"/>
</dbReference>
<proteinExistence type="predicted"/>
<feature type="region of interest" description="Disordered" evidence="1">
    <location>
        <begin position="81"/>
        <end position="102"/>
    </location>
</feature>
<evidence type="ECO:0000256" key="1">
    <source>
        <dbReference type="SAM" id="MobiDB-lite"/>
    </source>
</evidence>